<dbReference type="SUPFAM" id="SSF51905">
    <property type="entry name" value="FAD/NAD(P)-binding domain"/>
    <property type="match status" value="1"/>
</dbReference>
<dbReference type="InterPro" id="IPR050562">
    <property type="entry name" value="FAD_mOase_fung"/>
</dbReference>
<dbReference type="GO" id="GO:0071949">
    <property type="term" value="F:FAD binding"/>
    <property type="evidence" value="ECO:0007669"/>
    <property type="project" value="InterPro"/>
</dbReference>
<proteinExistence type="inferred from homology"/>
<dbReference type="EMBL" id="JAQQWP010000004">
    <property type="protein sequence ID" value="KAK8121420.1"/>
    <property type="molecule type" value="Genomic_DNA"/>
</dbReference>
<dbReference type="InterPro" id="IPR036188">
    <property type="entry name" value="FAD/NAD-bd_sf"/>
</dbReference>
<comment type="cofactor">
    <cofactor evidence="1">
        <name>FAD</name>
        <dbReference type="ChEBI" id="CHEBI:57692"/>
    </cofactor>
</comment>
<dbReference type="PANTHER" id="PTHR47356">
    <property type="entry name" value="FAD-DEPENDENT MONOOXYGENASE ASQG-RELATED"/>
    <property type="match status" value="1"/>
</dbReference>
<evidence type="ECO:0000256" key="6">
    <source>
        <dbReference type="ARBA" id="ARBA00023002"/>
    </source>
</evidence>
<evidence type="ECO:0000256" key="2">
    <source>
        <dbReference type="ARBA" id="ARBA00005179"/>
    </source>
</evidence>
<comment type="similarity">
    <text evidence="3">Belongs to the paxM FAD-dependent monooxygenase family.</text>
</comment>
<dbReference type="Proteomes" id="UP001392437">
    <property type="component" value="Unassembled WGS sequence"/>
</dbReference>
<evidence type="ECO:0000313" key="8">
    <source>
        <dbReference type="EMBL" id="KAK8121420.1"/>
    </source>
</evidence>
<dbReference type="Pfam" id="PF01494">
    <property type="entry name" value="FAD_binding_3"/>
    <property type="match status" value="1"/>
</dbReference>
<name>A0AAW0R2D2_9PEZI</name>
<dbReference type="AlphaFoldDB" id="A0AAW0R2D2"/>
<gene>
    <name evidence="8" type="ORF">PG999_005540</name>
</gene>
<comment type="pathway">
    <text evidence="2">Secondary metabolite biosynthesis.</text>
</comment>
<sequence length="463" mass="50795">MDAPAAAAAAAAGKKPFRAVIVGGGPVGLTLAHTLAQANIDFVVLEARDTVFADEGASIILYPGALRIYAQLGILEAALKLSFPITLLRIVNPDGKLARETENLKLVKELHGAAPQAFHRQALVKMLYDTLDSGSQKNIHTGKKVTDVQSTSEGVTVHCADGTTFDGAIVIGADGVHSKTRGFMRNLALQAAASDPSVKVNPEKPYTASYRCMWGNYPADPNEPSAGENHDCHGPKLSSMVIYGPERSWFFMYEQLDAPTQARRDYTAADMEQYAQQFAEMHVTDTVQFKAVWPRRTNAGMSDLYEGTVAHWHHGRVVLAGDAAFKVTPNIGWGYNSGAHSAVVLTNALHDLLYARDNPTPTTRQLAEAFERYGRERREDLNMVQTLSAFTTRQHAWPATSGGWVYWLVEKLMNLIPSIETFLITKIATKVQRTGRVLDFVRFGEDPCKSATVPWTYPYPTKG</sequence>
<dbReference type="InterPro" id="IPR002938">
    <property type="entry name" value="FAD-bd"/>
</dbReference>
<feature type="domain" description="FAD-binding" evidence="7">
    <location>
        <begin position="19"/>
        <end position="353"/>
    </location>
</feature>
<evidence type="ECO:0000313" key="9">
    <source>
        <dbReference type="Proteomes" id="UP001392437"/>
    </source>
</evidence>
<accession>A0AAW0R2D2</accession>
<keyword evidence="6" id="KW-0560">Oxidoreductase</keyword>
<reference evidence="8 9" key="1">
    <citation type="submission" date="2023-01" db="EMBL/GenBank/DDBJ databases">
        <title>Analysis of 21 Apiospora genomes using comparative genomics revels a genus with tremendous synthesis potential of carbohydrate active enzymes and secondary metabolites.</title>
        <authorList>
            <person name="Sorensen T."/>
        </authorList>
    </citation>
    <scope>NUCLEOTIDE SEQUENCE [LARGE SCALE GENOMIC DNA]</scope>
    <source>
        <strain evidence="8 9">CBS 117206</strain>
    </source>
</reference>
<organism evidence="8 9">
    <name type="scientific">Apiospora kogelbergensis</name>
    <dbReference type="NCBI Taxonomy" id="1337665"/>
    <lineage>
        <taxon>Eukaryota</taxon>
        <taxon>Fungi</taxon>
        <taxon>Dikarya</taxon>
        <taxon>Ascomycota</taxon>
        <taxon>Pezizomycotina</taxon>
        <taxon>Sordariomycetes</taxon>
        <taxon>Xylariomycetidae</taxon>
        <taxon>Amphisphaeriales</taxon>
        <taxon>Apiosporaceae</taxon>
        <taxon>Apiospora</taxon>
    </lineage>
</organism>
<comment type="caution">
    <text evidence="8">The sequence shown here is derived from an EMBL/GenBank/DDBJ whole genome shotgun (WGS) entry which is preliminary data.</text>
</comment>
<keyword evidence="9" id="KW-1185">Reference proteome</keyword>
<evidence type="ECO:0000256" key="5">
    <source>
        <dbReference type="ARBA" id="ARBA00022827"/>
    </source>
</evidence>
<evidence type="ECO:0000256" key="3">
    <source>
        <dbReference type="ARBA" id="ARBA00007992"/>
    </source>
</evidence>
<protein>
    <recommendedName>
        <fullName evidence="7">FAD-binding domain-containing protein</fullName>
    </recommendedName>
</protein>
<evidence type="ECO:0000256" key="1">
    <source>
        <dbReference type="ARBA" id="ARBA00001974"/>
    </source>
</evidence>
<evidence type="ECO:0000259" key="7">
    <source>
        <dbReference type="Pfam" id="PF01494"/>
    </source>
</evidence>
<dbReference type="Gene3D" id="3.50.50.60">
    <property type="entry name" value="FAD/NAD(P)-binding domain"/>
    <property type="match status" value="1"/>
</dbReference>
<evidence type="ECO:0000256" key="4">
    <source>
        <dbReference type="ARBA" id="ARBA00022630"/>
    </source>
</evidence>
<dbReference type="PANTHER" id="PTHR47356:SF2">
    <property type="entry name" value="FAD-BINDING DOMAIN-CONTAINING PROTEIN-RELATED"/>
    <property type="match status" value="1"/>
</dbReference>
<keyword evidence="4" id="KW-0285">Flavoprotein</keyword>
<dbReference type="GO" id="GO:0004497">
    <property type="term" value="F:monooxygenase activity"/>
    <property type="evidence" value="ECO:0007669"/>
    <property type="project" value="InterPro"/>
</dbReference>
<dbReference type="PRINTS" id="PR00420">
    <property type="entry name" value="RNGMNOXGNASE"/>
</dbReference>
<keyword evidence="5" id="KW-0274">FAD</keyword>